<protein>
    <submittedName>
        <fullName evidence="12">Malate dehydrogenase (Oxaloacetate-decarboxylating)</fullName>
    </submittedName>
</protein>
<dbReference type="Gene3D" id="3.40.50.10380">
    <property type="entry name" value="Malic enzyme, N-terminal domain"/>
    <property type="match status" value="1"/>
</dbReference>
<evidence type="ECO:0000256" key="8">
    <source>
        <dbReference type="PIRSR" id="PIRSR000106-3"/>
    </source>
</evidence>
<gene>
    <name evidence="12" type="ORF">SAMN02745220_01261</name>
</gene>
<dbReference type="SMART" id="SM01274">
    <property type="entry name" value="malic"/>
    <property type="match status" value="1"/>
</dbReference>
<dbReference type="EMBL" id="FRFE01000004">
    <property type="protein sequence ID" value="SHO45918.1"/>
    <property type="molecule type" value="Genomic_DNA"/>
</dbReference>
<evidence type="ECO:0000256" key="1">
    <source>
        <dbReference type="ARBA" id="ARBA00001936"/>
    </source>
</evidence>
<evidence type="ECO:0000256" key="3">
    <source>
        <dbReference type="ARBA" id="ARBA00022723"/>
    </source>
</evidence>
<dbReference type="PRINTS" id="PR00072">
    <property type="entry name" value="MALOXRDTASE"/>
</dbReference>
<sequence>MSKIQYKFKYDEYGNTREIIVYGSGSAATSISFVNKGTAFNEDERSKLGLQGSLPPGIRNIDDQIENTRRIVDEKIEDIERFIFVRALFDRNVTLAHAVIRSDLQKYMGIVYTPTIGLAVRKFSALYRQANGLHFYPGNIDMAEDILRRYMHRDIRVAVVTDNQGIPGMGDQGAGGIAVCLGKLMLYTQGGGIAPWHCLPISLDVGTDNEELLSDKKYLGWRNHRLKGEEYLSFVGRFVRAFRNVFPDAICQWENLNRHNAFGIRDAFADEIITFSDDIQGTGAVTLAAIFSAMRAKNESITAQKFVIFGDDSGSVGICEQLELALKEEGLSEQAARDMIFLADRDGVITTKRAGEYYLKRYAKDPKRFKWLKDVGSSVAATIKQCAATVYISTSSTDGCIDQGVVQALQNNTERPVIVPLYSPVEMTEQCVRNIYEWTNGKALVVSGIPLNDFEFQGRSCTISQGNNVLIFPGVGLGVLASGAREVLPEFFNAAARAVSSHVSRTELDQGQLLPGVGELEKVSNKVALAVAMCAVKLGVSRPCVFSNFQHQSEESRMWELITRMRWNPQYLPIVPM</sequence>
<evidence type="ECO:0000256" key="5">
    <source>
        <dbReference type="ARBA" id="ARBA00023027"/>
    </source>
</evidence>
<dbReference type="Gene3D" id="3.40.50.720">
    <property type="entry name" value="NAD(P)-binding Rossmann-like Domain"/>
    <property type="match status" value="1"/>
</dbReference>
<evidence type="ECO:0000256" key="7">
    <source>
        <dbReference type="PIRSR" id="PIRSR000106-2"/>
    </source>
</evidence>
<feature type="domain" description="Malic enzyme N-terminal" evidence="11">
    <location>
        <begin position="89"/>
        <end position="269"/>
    </location>
</feature>
<reference evidence="12 13" key="1">
    <citation type="submission" date="2016-12" db="EMBL/GenBank/DDBJ databases">
        <authorList>
            <person name="Song W.-J."/>
            <person name="Kurnit D.M."/>
        </authorList>
    </citation>
    <scope>NUCLEOTIDE SEQUENCE [LARGE SCALE GENOMIC DNA]</scope>
    <source>
        <strain evidence="12 13">DSM 18488</strain>
    </source>
</reference>
<dbReference type="InterPro" id="IPR012302">
    <property type="entry name" value="Malic_NAD-bd"/>
</dbReference>
<feature type="active site" description="Proton donor" evidence="6">
    <location>
        <position position="112"/>
    </location>
</feature>
<dbReference type="InterPro" id="IPR012301">
    <property type="entry name" value="Malic_N_dom"/>
</dbReference>
<evidence type="ECO:0000259" key="10">
    <source>
        <dbReference type="SMART" id="SM00919"/>
    </source>
</evidence>
<dbReference type="GO" id="GO:0004470">
    <property type="term" value="F:malic enzyme activity"/>
    <property type="evidence" value="ECO:0007669"/>
    <property type="project" value="InterPro"/>
</dbReference>
<dbReference type="SUPFAM" id="SSF51735">
    <property type="entry name" value="NAD(P)-binding Rossmann-fold domains"/>
    <property type="match status" value="1"/>
</dbReference>
<dbReference type="InterPro" id="IPR015884">
    <property type="entry name" value="Malic_enzyme_CS"/>
</dbReference>
<dbReference type="PANTHER" id="PTHR23406">
    <property type="entry name" value="MALIC ENZYME-RELATED"/>
    <property type="match status" value="1"/>
</dbReference>
<dbReference type="GO" id="GO:0051287">
    <property type="term" value="F:NAD binding"/>
    <property type="evidence" value="ECO:0007669"/>
    <property type="project" value="InterPro"/>
</dbReference>
<dbReference type="Pfam" id="PF00390">
    <property type="entry name" value="malic"/>
    <property type="match status" value="1"/>
</dbReference>
<dbReference type="NCBIfam" id="NF010052">
    <property type="entry name" value="PRK13529.1"/>
    <property type="match status" value="1"/>
</dbReference>
<comment type="cofactor">
    <cofactor evidence="1">
        <name>Mn(2+)</name>
        <dbReference type="ChEBI" id="CHEBI:29035"/>
    </cofactor>
</comment>
<dbReference type="InterPro" id="IPR046346">
    <property type="entry name" value="Aminoacid_DH-like_N_sf"/>
</dbReference>
<dbReference type="GO" id="GO:0016616">
    <property type="term" value="F:oxidoreductase activity, acting on the CH-OH group of donors, NAD or NADP as acceptor"/>
    <property type="evidence" value="ECO:0007669"/>
    <property type="project" value="InterPro"/>
</dbReference>
<dbReference type="PROSITE" id="PS00331">
    <property type="entry name" value="MALIC_ENZYMES"/>
    <property type="match status" value="1"/>
</dbReference>
<dbReference type="OrthoDB" id="3314528at2"/>
<feature type="binding site" evidence="7">
    <location>
        <position position="467"/>
    </location>
    <ligand>
        <name>(S)-malate</name>
        <dbReference type="ChEBI" id="CHEBI:15589"/>
    </ligand>
</feature>
<evidence type="ECO:0000256" key="4">
    <source>
        <dbReference type="ARBA" id="ARBA00023002"/>
    </source>
</evidence>
<dbReference type="InterPro" id="IPR001891">
    <property type="entry name" value="Malic_OxRdtase"/>
</dbReference>
<feature type="binding site" evidence="8">
    <location>
        <position position="278"/>
    </location>
    <ligand>
        <name>a divalent metal cation</name>
        <dbReference type="ChEBI" id="CHEBI:60240"/>
    </ligand>
</feature>
<dbReference type="STRING" id="1121416.SAMN02745220_01261"/>
<accession>A0A1M7Y2C8</accession>
<keyword evidence="4" id="KW-0560">Oxidoreductase</keyword>
<dbReference type="PIRSF" id="PIRSF000106">
    <property type="entry name" value="ME"/>
    <property type="match status" value="1"/>
</dbReference>
<feature type="binding site" evidence="8">
    <location>
        <position position="254"/>
    </location>
    <ligand>
        <name>a divalent metal cation</name>
        <dbReference type="ChEBI" id="CHEBI:60240"/>
    </ligand>
</feature>
<evidence type="ECO:0000256" key="9">
    <source>
        <dbReference type="RuleBase" id="RU003427"/>
    </source>
</evidence>
<dbReference type="AlphaFoldDB" id="A0A1M7Y2C8"/>
<keyword evidence="13" id="KW-1185">Reference proteome</keyword>
<dbReference type="SUPFAM" id="SSF53223">
    <property type="entry name" value="Aminoacid dehydrogenase-like, N-terminal domain"/>
    <property type="match status" value="1"/>
</dbReference>
<dbReference type="Pfam" id="PF03949">
    <property type="entry name" value="Malic_M"/>
    <property type="match status" value="1"/>
</dbReference>
<organism evidence="12 13">
    <name type="scientific">Desulfopila aestuarii DSM 18488</name>
    <dbReference type="NCBI Taxonomy" id="1121416"/>
    <lineage>
        <taxon>Bacteria</taxon>
        <taxon>Pseudomonadati</taxon>
        <taxon>Thermodesulfobacteriota</taxon>
        <taxon>Desulfobulbia</taxon>
        <taxon>Desulfobulbales</taxon>
        <taxon>Desulfocapsaceae</taxon>
        <taxon>Desulfopila</taxon>
    </lineage>
</organism>
<dbReference type="GO" id="GO:0046872">
    <property type="term" value="F:metal ion binding"/>
    <property type="evidence" value="ECO:0007669"/>
    <property type="project" value="UniProtKB-KW"/>
</dbReference>
<keyword evidence="3 8" id="KW-0479">Metal-binding</keyword>
<dbReference type="RefSeq" id="WP_073612596.1">
    <property type="nucleotide sequence ID" value="NZ_FRFE01000004.1"/>
</dbReference>
<keyword evidence="5" id="KW-0520">NAD</keyword>
<dbReference type="InterPro" id="IPR037062">
    <property type="entry name" value="Malic_N_dom_sf"/>
</dbReference>
<dbReference type="GO" id="GO:0006108">
    <property type="term" value="P:malate metabolic process"/>
    <property type="evidence" value="ECO:0007669"/>
    <property type="project" value="TreeGrafter"/>
</dbReference>
<dbReference type="PANTHER" id="PTHR23406:SF34">
    <property type="entry name" value="NAD-DEPENDENT MALIC ENZYME, MITOCHONDRIAL"/>
    <property type="match status" value="1"/>
</dbReference>
<dbReference type="SMART" id="SM00919">
    <property type="entry name" value="Malic_M"/>
    <property type="match status" value="1"/>
</dbReference>
<evidence type="ECO:0000256" key="2">
    <source>
        <dbReference type="ARBA" id="ARBA00008785"/>
    </source>
</evidence>
<comment type="similarity">
    <text evidence="2 9">Belongs to the malic enzymes family.</text>
</comment>
<evidence type="ECO:0000313" key="12">
    <source>
        <dbReference type="EMBL" id="SHO45918.1"/>
    </source>
</evidence>
<proteinExistence type="inferred from homology"/>
<feature type="domain" description="Malic enzyme NAD-binding" evidence="10">
    <location>
        <begin position="279"/>
        <end position="536"/>
    </location>
</feature>
<comment type="cofactor">
    <cofactor evidence="8">
        <name>Mg(2+)</name>
        <dbReference type="ChEBI" id="CHEBI:18420"/>
    </cofactor>
    <cofactor evidence="8">
        <name>Mn(2+)</name>
        <dbReference type="ChEBI" id="CHEBI:29035"/>
    </cofactor>
    <text evidence="8">Divalent metal cations. Prefers magnesium or manganese.</text>
</comment>
<dbReference type="InterPro" id="IPR036291">
    <property type="entry name" value="NAD(P)-bd_dom_sf"/>
</dbReference>
<feature type="active site" description="Proton acceptor" evidence="6">
    <location>
        <position position="183"/>
    </location>
</feature>
<evidence type="ECO:0000313" key="13">
    <source>
        <dbReference type="Proteomes" id="UP000184603"/>
    </source>
</evidence>
<name>A0A1M7Y2C8_9BACT</name>
<evidence type="ECO:0000256" key="6">
    <source>
        <dbReference type="PIRSR" id="PIRSR000106-1"/>
    </source>
</evidence>
<evidence type="ECO:0000259" key="11">
    <source>
        <dbReference type="SMART" id="SM01274"/>
    </source>
</evidence>
<dbReference type="Proteomes" id="UP000184603">
    <property type="component" value="Unassembled WGS sequence"/>
</dbReference>